<dbReference type="HOGENOM" id="CLU_1383804_0_0_1"/>
<accession>C6H3F2</accession>
<dbReference type="VEuPathDB" id="FungiDB:HCDG_01205"/>
<name>C6H3F2_AJECH</name>
<evidence type="ECO:0000313" key="1">
    <source>
        <dbReference type="EMBL" id="EER45626.1"/>
    </source>
</evidence>
<gene>
    <name evidence="1" type="ORF">HCDG_01205</name>
</gene>
<organism evidence="1 2">
    <name type="scientific">Ajellomyces capsulatus (strain H143)</name>
    <name type="common">Darling's disease fungus</name>
    <name type="synonym">Histoplasma capsulatum</name>
    <dbReference type="NCBI Taxonomy" id="544712"/>
    <lineage>
        <taxon>Eukaryota</taxon>
        <taxon>Fungi</taxon>
        <taxon>Dikarya</taxon>
        <taxon>Ascomycota</taxon>
        <taxon>Pezizomycotina</taxon>
        <taxon>Eurotiomycetes</taxon>
        <taxon>Eurotiomycetidae</taxon>
        <taxon>Onygenales</taxon>
        <taxon>Ajellomycetaceae</taxon>
        <taxon>Histoplasma</taxon>
    </lineage>
</organism>
<dbReference type="EMBL" id="GG692419">
    <property type="protein sequence ID" value="EER45626.1"/>
    <property type="molecule type" value="Genomic_DNA"/>
</dbReference>
<dbReference type="Proteomes" id="UP000002624">
    <property type="component" value="Unassembled WGS sequence"/>
</dbReference>
<evidence type="ECO:0000313" key="2">
    <source>
        <dbReference type="Proteomes" id="UP000002624"/>
    </source>
</evidence>
<proteinExistence type="predicted"/>
<protein>
    <submittedName>
        <fullName evidence="1">Uncharacterized protein</fullName>
    </submittedName>
</protein>
<sequence>MVGTAKNIVDEPRSHHRLQTTAGSNLGCISTVAPARSVAVSPLMIPCTWCKGSTWMRWSAGVYSQALARHSDWNVMFLWVVTQPLGFEVVPDVYIINARLDWGREAWNGGKGTRDFVLATRGIRSKKGISGQASRMAVFIWLNEGWRMINEGSESVMSYPAGVKNAMRRSSKSPASSSFKDPRICILRHETSARSWA</sequence>
<dbReference type="AlphaFoldDB" id="C6H3F2"/>
<reference evidence="2" key="1">
    <citation type="submission" date="2009-05" db="EMBL/GenBank/DDBJ databases">
        <title>The genome sequence of Ajellomyces capsulatus strain H143.</title>
        <authorList>
            <person name="Champion M."/>
            <person name="Cuomo C.A."/>
            <person name="Ma L.-J."/>
            <person name="Henn M.R."/>
            <person name="Sil A."/>
            <person name="Goldman B."/>
            <person name="Young S.K."/>
            <person name="Kodira C.D."/>
            <person name="Zeng Q."/>
            <person name="Koehrsen M."/>
            <person name="Alvarado L."/>
            <person name="Berlin A.M."/>
            <person name="Borenstein D."/>
            <person name="Chen Z."/>
            <person name="Engels R."/>
            <person name="Freedman E."/>
            <person name="Gellesch M."/>
            <person name="Goldberg J."/>
            <person name="Griggs A."/>
            <person name="Gujja S."/>
            <person name="Heiman D.I."/>
            <person name="Hepburn T.A."/>
            <person name="Howarth C."/>
            <person name="Jen D."/>
            <person name="Larson L."/>
            <person name="Lewis B."/>
            <person name="Mehta T."/>
            <person name="Park D."/>
            <person name="Pearson M."/>
            <person name="Roberts A."/>
            <person name="Saif S."/>
            <person name="Shea T.D."/>
            <person name="Shenoy N."/>
            <person name="Sisk P."/>
            <person name="Stolte C."/>
            <person name="Sykes S."/>
            <person name="Walk T."/>
            <person name="White J."/>
            <person name="Yandava C."/>
            <person name="Klein B."/>
            <person name="McEwen J.G."/>
            <person name="Puccia R."/>
            <person name="Goldman G.H."/>
            <person name="Felipe M.S."/>
            <person name="Nino-Vega G."/>
            <person name="San-Blas G."/>
            <person name="Taylor J.W."/>
            <person name="Mendoza L."/>
            <person name="Galagan J.E."/>
            <person name="Nusbaum C."/>
            <person name="Birren B.W."/>
        </authorList>
    </citation>
    <scope>NUCLEOTIDE SEQUENCE [LARGE SCALE GENOMIC DNA]</scope>
    <source>
        <strain evidence="2">H143</strain>
    </source>
</reference>